<dbReference type="RefSeq" id="WP_099421356.1">
    <property type="nucleotide sequence ID" value="NZ_PEBN01000079.1"/>
</dbReference>
<reference evidence="1 2" key="1">
    <citation type="submission" date="2017-10" db="EMBL/GenBank/DDBJ databases">
        <title>Whole-genome sequence of three Streptococcus macedonicus strains isolated from Italian cheeses of the Veneto region.</title>
        <authorList>
            <person name="Treu L."/>
            <person name="De Diego-Diaz B."/>
            <person name="Papadimitriou K."/>
            <person name="Tsakalidou E."/>
            <person name="Corich V."/>
            <person name="Giacomini A."/>
        </authorList>
    </citation>
    <scope>NUCLEOTIDE SEQUENCE [LARGE SCALE GENOMIC DNA]</scope>
    <source>
        <strain evidence="1 2">19AS</strain>
    </source>
</reference>
<dbReference type="Proteomes" id="UP000221763">
    <property type="component" value="Unassembled WGS sequence"/>
</dbReference>
<comment type="caution">
    <text evidence="1">The sequence shown here is derived from an EMBL/GenBank/DDBJ whole genome shotgun (WGS) entry which is preliminary data.</text>
</comment>
<dbReference type="AlphaFoldDB" id="A0AAP8FWD0"/>
<protein>
    <submittedName>
        <fullName evidence="1">Uncharacterized protein</fullName>
    </submittedName>
</protein>
<accession>A0AAP8FWD0</accession>
<sequence length="134" mass="15870">MVAGDYKSLVDTVIEKARKEKDILIALRLLLTLDGKQEFDEAILPLSNRDVKVIENLQILPEDSEQTIKLHCYFRNNKIEFSDVELLEDENCKFVLSFMLSKDRWHEICKQDSEVMRKEYERCYNLLKKLDEVV</sequence>
<evidence type="ECO:0000313" key="2">
    <source>
        <dbReference type="Proteomes" id="UP000221763"/>
    </source>
</evidence>
<gene>
    <name evidence="1" type="ORF">CS009_11400</name>
</gene>
<evidence type="ECO:0000313" key="1">
    <source>
        <dbReference type="EMBL" id="PHV55284.1"/>
    </source>
</evidence>
<name>A0AAP8FWD0_STRMC</name>
<dbReference type="EMBL" id="PEBN01000079">
    <property type="protein sequence ID" value="PHV55284.1"/>
    <property type="molecule type" value="Genomic_DNA"/>
</dbReference>
<organism evidence="1 2">
    <name type="scientific">Streptococcus macedonicus</name>
    <name type="common">Streptococcus gallolyticus macedonicus</name>
    <dbReference type="NCBI Taxonomy" id="59310"/>
    <lineage>
        <taxon>Bacteria</taxon>
        <taxon>Bacillati</taxon>
        <taxon>Bacillota</taxon>
        <taxon>Bacilli</taxon>
        <taxon>Lactobacillales</taxon>
        <taxon>Streptococcaceae</taxon>
        <taxon>Streptococcus</taxon>
    </lineage>
</organism>
<proteinExistence type="predicted"/>